<sequence>MLVHLGIAVRTQGAVMLQVLALVKRASQLRRPGKDRGDNPSKPLREQLAMDECIVVEDGHHDDQVALHDQAQPPERILEAAGRELPGANQEQCDGADDGGQVERQVGRVQARELLGSQFAGDHGPRGAQL</sequence>
<dbReference type="HOGENOM" id="CLU_1936359_0_0_4"/>
<name>F5XXX1_RAMTT</name>
<proteinExistence type="predicted"/>
<dbReference type="Proteomes" id="UP000008385">
    <property type="component" value="Chromosome"/>
</dbReference>
<protein>
    <submittedName>
        <fullName evidence="1">Uncharacterized protein</fullName>
    </submittedName>
</protein>
<reference evidence="1 2" key="2">
    <citation type="journal article" date="2011" name="PLoS ONE">
        <title>The Cyst-Dividing Bacterium Ramlibacter tataouinensis TTB310 Genome Reveals a Well-Stocked Toolbox for Adaptation to a Desert Environment.</title>
        <authorList>
            <person name="De Luca G."/>
            <person name="Barakat M."/>
            <person name="Ortet P."/>
            <person name="Fochesato S."/>
            <person name="Jourlin-Castelli C."/>
            <person name="Ansaldi M."/>
            <person name="Py B."/>
            <person name="Fichant G."/>
            <person name="Coutinho P.M."/>
            <person name="Voulhoux R."/>
            <person name="Bastien O."/>
            <person name="Marechal E."/>
            <person name="Henrissat B."/>
            <person name="Quentin Y."/>
            <person name="Noirot P."/>
            <person name="Filloux A."/>
            <person name="Mejean V."/>
            <person name="Dubow M.S."/>
            <person name="Barras F."/>
            <person name="Barbe V."/>
            <person name="Weissenbach J."/>
            <person name="Mihalcescu I."/>
            <person name="Vermeglio A."/>
            <person name="Achouak W."/>
            <person name="Heulin T."/>
        </authorList>
    </citation>
    <scope>NUCLEOTIDE SEQUENCE [LARGE SCALE GENOMIC DNA]</scope>
    <source>
        <strain evidence="2">ATCC BAA-407 / DSM 14655 / LMG 21543 / TTB310</strain>
    </source>
</reference>
<dbReference type="AlphaFoldDB" id="F5XXX1"/>
<keyword evidence="2" id="KW-1185">Reference proteome</keyword>
<gene>
    <name evidence="1" type="ordered locus">Rta_20130</name>
</gene>
<dbReference type="EMBL" id="CP000245">
    <property type="protein sequence ID" value="AEG93106.1"/>
    <property type="molecule type" value="Genomic_DNA"/>
</dbReference>
<evidence type="ECO:0000313" key="1">
    <source>
        <dbReference type="EMBL" id="AEG93106.1"/>
    </source>
</evidence>
<dbReference type="KEGG" id="rta:Rta_20130"/>
<accession>F5XXX1</accession>
<reference evidence="2" key="1">
    <citation type="submission" date="2006-01" db="EMBL/GenBank/DDBJ databases">
        <title>Genome of the cyst-dividing bacterium Ramlibacter tataouinensis.</title>
        <authorList>
            <person name="Barakat M."/>
            <person name="Ortet P."/>
            <person name="De Luca G."/>
            <person name="Jourlin-Castelli C."/>
            <person name="Ansaldi M."/>
            <person name="Py B."/>
            <person name="Fichant G."/>
            <person name="Coutinho P."/>
            <person name="Voulhoux R."/>
            <person name="Bastien O."/>
            <person name="Roy S."/>
            <person name="Marechal E."/>
            <person name="Henrissat B."/>
            <person name="Quentin Y."/>
            <person name="Noirot P."/>
            <person name="Filloux A."/>
            <person name="Mejean V."/>
            <person name="DuBow M."/>
            <person name="Barras F."/>
            <person name="Heulin T."/>
        </authorList>
    </citation>
    <scope>NUCLEOTIDE SEQUENCE [LARGE SCALE GENOMIC DNA]</scope>
    <source>
        <strain evidence="2">ATCC BAA-407 / DSM 14655 / LMG 21543 / TTB310</strain>
    </source>
</reference>
<organism evidence="1 2">
    <name type="scientific">Ramlibacter tataouinensis (strain ATCC BAA-407 / DSM 14655 / LMG 21543 / TTB310)</name>
    <dbReference type="NCBI Taxonomy" id="365046"/>
    <lineage>
        <taxon>Bacteria</taxon>
        <taxon>Pseudomonadati</taxon>
        <taxon>Pseudomonadota</taxon>
        <taxon>Betaproteobacteria</taxon>
        <taxon>Burkholderiales</taxon>
        <taxon>Comamonadaceae</taxon>
        <taxon>Ramlibacter</taxon>
    </lineage>
</organism>
<evidence type="ECO:0000313" key="2">
    <source>
        <dbReference type="Proteomes" id="UP000008385"/>
    </source>
</evidence>